<evidence type="ECO:0000256" key="8">
    <source>
        <dbReference type="ARBA" id="ARBA00022833"/>
    </source>
</evidence>
<evidence type="ECO:0000256" key="3">
    <source>
        <dbReference type="ARBA" id="ARBA00008234"/>
    </source>
</evidence>
<dbReference type="FunFam" id="3.60.21.10:FF:000196">
    <property type="entry name" value="Acid sphingomyelinase, putative"/>
    <property type="match status" value="1"/>
</dbReference>
<dbReference type="Gene3D" id="3.60.21.10">
    <property type="match status" value="1"/>
</dbReference>
<evidence type="ECO:0000259" key="12">
    <source>
        <dbReference type="Pfam" id="PF00149"/>
    </source>
</evidence>
<feature type="signal peptide" evidence="11">
    <location>
        <begin position="1"/>
        <end position="24"/>
    </location>
</feature>
<dbReference type="InterPro" id="IPR029052">
    <property type="entry name" value="Metallo-depent_PP-like"/>
</dbReference>
<evidence type="ECO:0000256" key="9">
    <source>
        <dbReference type="ARBA" id="ARBA00023180"/>
    </source>
</evidence>
<keyword evidence="6 11" id="KW-0732">Signal</keyword>
<keyword evidence="4" id="KW-0964">Secreted</keyword>
<dbReference type="InterPro" id="IPR004843">
    <property type="entry name" value="Calcineurin-like_PHP"/>
</dbReference>
<dbReference type="PANTHER" id="PTHR10340">
    <property type="entry name" value="SPHINGOMYELIN PHOSPHODIESTERASE"/>
    <property type="match status" value="1"/>
</dbReference>
<dbReference type="AlphaFoldDB" id="A0A147BIP8"/>
<dbReference type="GO" id="GO:0008081">
    <property type="term" value="F:phosphoric diester hydrolase activity"/>
    <property type="evidence" value="ECO:0007669"/>
    <property type="project" value="TreeGrafter"/>
</dbReference>
<organism evidence="14">
    <name type="scientific">Ixodes ricinus</name>
    <name type="common">Common tick</name>
    <name type="synonym">Acarus ricinus</name>
    <dbReference type="NCBI Taxonomy" id="34613"/>
    <lineage>
        <taxon>Eukaryota</taxon>
        <taxon>Metazoa</taxon>
        <taxon>Ecdysozoa</taxon>
        <taxon>Arthropoda</taxon>
        <taxon>Chelicerata</taxon>
        <taxon>Arachnida</taxon>
        <taxon>Acari</taxon>
        <taxon>Parasitiformes</taxon>
        <taxon>Ixodida</taxon>
        <taxon>Ixodoidea</taxon>
        <taxon>Ixodidae</taxon>
        <taxon>Ixodinae</taxon>
        <taxon>Ixodes</taxon>
    </lineage>
</organism>
<evidence type="ECO:0000256" key="11">
    <source>
        <dbReference type="SAM" id="SignalP"/>
    </source>
</evidence>
<evidence type="ECO:0000259" key="13">
    <source>
        <dbReference type="Pfam" id="PF19272"/>
    </source>
</evidence>
<sequence>MTVLLRCSLLGAALLLVLLSLTDSQDDTGFFWHVSDFHFDKDYTTHGVREAMCHSTPNQLSSDDIGPYGDFKCDAPRLLVESAVAAMHTIEPDPDFVLWTGDNLPHVGALPWSDVFAATRWLGELLHRAFPRCPVVPSLGNHDCSPANNMPSGNQSRFLSKADLNKLLPSSAWSTFEKGGYYSWTVRGSVRLVCLNSVLWYTGNQAPAANVSADDQLSWLGEQLAEAKALGHKVFISGHVGPGFNNRAISREVGPTELFREGVNERYQDLVANFSDTVAGQFFGHQHGNSFVLLSDSAGHVVGSAQLAGSVTPWGTSMPDYVKISVPTNPSVRLYKYRRSTVELLDYTVYYLDLDKANARPQERPNWEPLYTLTTQYGIPDASTASMAVLGQHLSASAPLLDAYVRLSTSLKDVGPCDAFCRRVQLCAVLAARAGPHGACLRGPAHQTWVSPPPEEATTLRDVLVGVSVSLLIVASIVLLVRAKRARMMAGPRYGRFG</sequence>
<feature type="chain" id="PRO_5007542468" evidence="11">
    <location>
        <begin position="25"/>
        <end position="498"/>
    </location>
</feature>
<dbReference type="CDD" id="cd00842">
    <property type="entry name" value="MPP_ASMase"/>
    <property type="match status" value="1"/>
</dbReference>
<dbReference type="Pfam" id="PF00149">
    <property type="entry name" value="Metallophos"/>
    <property type="match status" value="1"/>
</dbReference>
<keyword evidence="9" id="KW-0325">Glycoprotein</keyword>
<comment type="cofactor">
    <cofactor evidence="1">
        <name>Zn(2+)</name>
        <dbReference type="ChEBI" id="CHEBI:29105"/>
    </cofactor>
</comment>
<dbReference type="EMBL" id="GEGO01005062">
    <property type="protein sequence ID" value="JAR90342.1"/>
    <property type="molecule type" value="Transcribed_RNA"/>
</dbReference>
<dbReference type="InterPro" id="IPR041805">
    <property type="entry name" value="ASMase/PPN1_MPP"/>
</dbReference>
<evidence type="ECO:0000313" key="14">
    <source>
        <dbReference type="EMBL" id="JAR90342.1"/>
    </source>
</evidence>
<proteinExistence type="inferred from homology"/>
<evidence type="ECO:0000256" key="2">
    <source>
        <dbReference type="ARBA" id="ARBA00004613"/>
    </source>
</evidence>
<protein>
    <submittedName>
        <fullName evidence="14">Putative sphingomyelin catabolic process</fullName>
    </submittedName>
</protein>
<keyword evidence="10" id="KW-0812">Transmembrane</keyword>
<dbReference type="PANTHER" id="PTHR10340:SF57">
    <property type="entry name" value="METALLOPHOS DOMAIN-CONTAINING PROTEIN"/>
    <property type="match status" value="1"/>
</dbReference>
<keyword evidence="5" id="KW-0479">Metal-binding</keyword>
<comment type="subcellular location">
    <subcellularLocation>
        <location evidence="2">Secreted</location>
    </subcellularLocation>
</comment>
<dbReference type="GO" id="GO:0046872">
    <property type="term" value="F:metal ion binding"/>
    <property type="evidence" value="ECO:0007669"/>
    <property type="project" value="UniProtKB-KW"/>
</dbReference>
<evidence type="ECO:0000256" key="4">
    <source>
        <dbReference type="ARBA" id="ARBA00022525"/>
    </source>
</evidence>
<accession>A0A147BIP8</accession>
<keyword evidence="10" id="KW-1133">Transmembrane helix</keyword>
<evidence type="ECO:0000256" key="7">
    <source>
        <dbReference type="ARBA" id="ARBA00022801"/>
    </source>
</evidence>
<dbReference type="GO" id="GO:0005615">
    <property type="term" value="C:extracellular space"/>
    <property type="evidence" value="ECO:0007669"/>
    <property type="project" value="TreeGrafter"/>
</dbReference>
<comment type="similarity">
    <text evidence="3">Belongs to the acid sphingomyelinase family.</text>
</comment>
<evidence type="ECO:0000256" key="10">
    <source>
        <dbReference type="SAM" id="Phobius"/>
    </source>
</evidence>
<feature type="domain" description="Calcineurin-like phosphoesterase" evidence="12">
    <location>
        <begin position="31"/>
        <end position="288"/>
    </location>
</feature>
<dbReference type="SUPFAM" id="SSF56300">
    <property type="entry name" value="Metallo-dependent phosphatases"/>
    <property type="match status" value="1"/>
</dbReference>
<evidence type="ECO:0000256" key="5">
    <source>
        <dbReference type="ARBA" id="ARBA00022723"/>
    </source>
</evidence>
<reference evidence="14" key="1">
    <citation type="journal article" date="2018" name="PLoS Negl. Trop. Dis.">
        <title>Sialome diversity of ticks revealed by RNAseq of single tick salivary glands.</title>
        <authorList>
            <person name="Perner J."/>
            <person name="Kropackova S."/>
            <person name="Kopacek P."/>
            <person name="Ribeiro J.M."/>
        </authorList>
    </citation>
    <scope>NUCLEOTIDE SEQUENCE</scope>
    <source>
        <strain evidence="14">Siblings of single egg batch collected in Ceske Budejovice</strain>
        <tissue evidence="14">Salivary glands</tissue>
    </source>
</reference>
<evidence type="ECO:0000256" key="1">
    <source>
        <dbReference type="ARBA" id="ARBA00001947"/>
    </source>
</evidence>
<evidence type="ECO:0000256" key="6">
    <source>
        <dbReference type="ARBA" id="ARBA00022729"/>
    </source>
</evidence>
<keyword evidence="10" id="KW-0472">Membrane</keyword>
<dbReference type="Pfam" id="PF19272">
    <property type="entry name" value="ASMase_C"/>
    <property type="match status" value="1"/>
</dbReference>
<dbReference type="InterPro" id="IPR045473">
    <property type="entry name" value="ASM_C"/>
</dbReference>
<feature type="transmembrane region" description="Helical" evidence="10">
    <location>
        <begin position="463"/>
        <end position="483"/>
    </location>
</feature>
<keyword evidence="7" id="KW-0378">Hydrolase</keyword>
<feature type="domain" description="Sphingomyelin phosphodiesterase C-terminal" evidence="13">
    <location>
        <begin position="326"/>
        <end position="442"/>
    </location>
</feature>
<keyword evidence="8" id="KW-0862">Zinc</keyword>
<name>A0A147BIP8_IXORI</name>